<dbReference type="InterPro" id="IPR001206">
    <property type="entry name" value="Diacylglycerol_kinase_cat_dom"/>
</dbReference>
<dbReference type="InterPro" id="IPR016064">
    <property type="entry name" value="NAD/diacylglycerol_kinase_sf"/>
</dbReference>
<evidence type="ECO:0000259" key="1">
    <source>
        <dbReference type="PROSITE" id="PS50146"/>
    </source>
</evidence>
<dbReference type="SMART" id="SM00046">
    <property type="entry name" value="DAGKc"/>
    <property type="match status" value="1"/>
</dbReference>
<dbReference type="Proteomes" id="UP000247540">
    <property type="component" value="Unassembled WGS sequence"/>
</dbReference>
<feature type="domain" description="DAGKc" evidence="1">
    <location>
        <begin position="7"/>
        <end position="140"/>
    </location>
</feature>
<keyword evidence="2" id="KW-0808">Transferase</keyword>
<dbReference type="PROSITE" id="PS50146">
    <property type="entry name" value="DAGK"/>
    <property type="match status" value="1"/>
</dbReference>
<dbReference type="EMBL" id="QJTC01000016">
    <property type="protein sequence ID" value="PYE76074.1"/>
    <property type="molecule type" value="Genomic_DNA"/>
</dbReference>
<evidence type="ECO:0000313" key="2">
    <source>
        <dbReference type="EMBL" id="PYE76074.1"/>
    </source>
</evidence>
<comment type="caution">
    <text evidence="2">The sequence shown here is derived from an EMBL/GenBank/DDBJ whole genome shotgun (WGS) entry which is preliminary data.</text>
</comment>
<keyword evidence="3" id="KW-1185">Reference proteome</keyword>
<name>A0A318SJB1_9BURK</name>
<dbReference type="Gene3D" id="3.40.50.10330">
    <property type="entry name" value="Probable inorganic polyphosphate/atp-NAD kinase, domain 1"/>
    <property type="match status" value="1"/>
</dbReference>
<dbReference type="OrthoDB" id="142078at2"/>
<keyword evidence="2" id="KW-0418">Kinase</keyword>
<sequence>MPTPALAPDAPIFLVLNAKSGKGEAMNAREVIERGCTAAGRMLHTFPIDKRHRPQQQARAAVAAAKAAGGIVAVAGGDGTINATAQAVLGSGCAFGVLPQGTFNYFGRNHGIPTEIEGALDVLLTQAPQAVQVGQVNGRVFLVNASMGLYAALLEDRETYKSQYGRNRLVALAAALLTLVRGHRPWTLRLSWQDKVRELRTTSLFVGNNALQFEQVGVAEGEALTQGALAAVVMKPQGLLARVGLLLRGALRRLDDAKTIDTLSFRALDVEPARGSRRRRVKVATDGELAWMEMPLRFQVAPEPLWLIRPAPHRVPETAAARGTAA</sequence>
<dbReference type="RefSeq" id="WP_110466076.1">
    <property type="nucleotide sequence ID" value="NZ_JAMOFZ010000016.1"/>
</dbReference>
<dbReference type="Pfam" id="PF00781">
    <property type="entry name" value="DAGK_cat"/>
    <property type="match status" value="1"/>
</dbReference>
<reference evidence="2 3" key="1">
    <citation type="submission" date="2018-06" db="EMBL/GenBank/DDBJ databases">
        <title>Genomic Encyclopedia of Type Strains, Phase III (KMG-III): the genomes of soil and plant-associated and newly described type strains.</title>
        <authorList>
            <person name="Whitman W."/>
        </authorList>
    </citation>
    <scope>NUCLEOTIDE SEQUENCE [LARGE SCALE GENOMIC DNA]</scope>
    <source>
        <strain evidence="2 3">CECT 7646</strain>
    </source>
</reference>
<accession>A0A318SJB1</accession>
<protein>
    <submittedName>
        <fullName evidence="2">Diacylglycerol kinase family enzyme</fullName>
    </submittedName>
</protein>
<evidence type="ECO:0000313" key="3">
    <source>
        <dbReference type="Proteomes" id="UP000247540"/>
    </source>
</evidence>
<dbReference type="AlphaFoldDB" id="A0A318SJB1"/>
<gene>
    <name evidence="2" type="ORF">DFQ15_11634</name>
</gene>
<dbReference type="InterPro" id="IPR017438">
    <property type="entry name" value="ATP-NAD_kinase_N"/>
</dbReference>
<proteinExistence type="predicted"/>
<dbReference type="SUPFAM" id="SSF111331">
    <property type="entry name" value="NAD kinase/diacylglycerol kinase-like"/>
    <property type="match status" value="1"/>
</dbReference>
<dbReference type="Gene3D" id="2.60.200.40">
    <property type="match status" value="1"/>
</dbReference>
<dbReference type="GO" id="GO:0016301">
    <property type="term" value="F:kinase activity"/>
    <property type="evidence" value="ECO:0007669"/>
    <property type="project" value="UniProtKB-KW"/>
</dbReference>
<organism evidence="2 3">
    <name type="scientific">Xylophilus ampelinus</name>
    <dbReference type="NCBI Taxonomy" id="54067"/>
    <lineage>
        <taxon>Bacteria</taxon>
        <taxon>Pseudomonadati</taxon>
        <taxon>Pseudomonadota</taxon>
        <taxon>Betaproteobacteria</taxon>
        <taxon>Burkholderiales</taxon>
        <taxon>Xylophilus</taxon>
    </lineage>
</organism>